<evidence type="ECO:0000256" key="3">
    <source>
        <dbReference type="ARBA" id="ARBA00005435"/>
    </source>
</evidence>
<dbReference type="GO" id="GO:0004519">
    <property type="term" value="F:endonuclease activity"/>
    <property type="evidence" value="ECO:0007669"/>
    <property type="project" value="UniProtKB-KW"/>
</dbReference>
<sequence length="319" mass="35680">MIHLTIVTFQHDAPSHMTKGKRHARCMDEVPLSCKIQAIQGCSSGGRGRETLIRSVLEDDKAPKSVAAGALSYVSSSLSYVASTTPGIATISVMATLAASGLYWRYFRRIRNAEYLTPGVLRWRRVLVGRCTSVGDGDGFRLYHQPGLPFIRDYLYPIPTTPTALRNSTLSVRLAGADAPEAAHFGNPAQPYAKEALEYLKTLVLKRTVWLEVAHVDQYKRLVATPYVWNAPYIFGRTNVSLRMIKEGLAVVYRSGGASYGSATWWHRLFFKVSTGEARLERAEEKARRLKKGIWSQKQFESPNDYKKRVRGADHGKLT</sequence>
<protein>
    <submittedName>
        <fullName evidence="10">SNase-domain-containing protein</fullName>
    </submittedName>
</protein>
<evidence type="ECO:0000256" key="8">
    <source>
        <dbReference type="SAM" id="MobiDB-lite"/>
    </source>
</evidence>
<evidence type="ECO:0000313" key="10">
    <source>
        <dbReference type="EMBL" id="KDN42183.1"/>
    </source>
</evidence>
<comment type="similarity">
    <text evidence="3">Belongs to the LCL3 family.</text>
</comment>
<dbReference type="Pfam" id="PF00565">
    <property type="entry name" value="SNase"/>
    <property type="match status" value="1"/>
</dbReference>
<feature type="compositionally biased region" description="Basic and acidic residues" evidence="8">
    <location>
        <begin position="304"/>
        <end position="319"/>
    </location>
</feature>
<dbReference type="Gene3D" id="2.40.50.90">
    <property type="match status" value="1"/>
</dbReference>
<evidence type="ECO:0000256" key="6">
    <source>
        <dbReference type="ARBA" id="ARBA00022801"/>
    </source>
</evidence>
<gene>
    <name evidence="10" type="ORF">K437DRAFT_257963</name>
</gene>
<comment type="caution">
    <text evidence="10">The sequence shown here is derived from an EMBL/GenBank/DDBJ whole genome shotgun (WGS) entry which is preliminary data.</text>
</comment>
<evidence type="ECO:0000313" key="11">
    <source>
        <dbReference type="Proteomes" id="UP000027361"/>
    </source>
</evidence>
<feature type="region of interest" description="Disordered" evidence="8">
    <location>
        <begin position="299"/>
        <end position="319"/>
    </location>
</feature>
<keyword evidence="4" id="KW-0540">Nuclease</keyword>
<dbReference type="PANTHER" id="PTHR12302">
    <property type="entry name" value="EBNA2 BINDING PROTEIN P100"/>
    <property type="match status" value="1"/>
</dbReference>
<dbReference type="FunCoup" id="A0A066VPG3">
    <property type="interactions" value="3"/>
</dbReference>
<dbReference type="EMBL" id="JMSN01000072">
    <property type="protein sequence ID" value="KDN42183.1"/>
    <property type="molecule type" value="Genomic_DNA"/>
</dbReference>
<dbReference type="OrthoDB" id="430293at2759"/>
<dbReference type="GO" id="GO:0016020">
    <property type="term" value="C:membrane"/>
    <property type="evidence" value="ECO:0007669"/>
    <property type="project" value="UniProtKB-SubCell"/>
</dbReference>
<dbReference type="AlphaFoldDB" id="A0A066VPG3"/>
<keyword evidence="5" id="KW-0255">Endonuclease</keyword>
<reference evidence="10 11" key="1">
    <citation type="submission" date="2014-05" db="EMBL/GenBank/DDBJ databases">
        <title>Draft genome sequence of a rare smut relative, Tilletiaria anomala UBC 951.</title>
        <authorList>
            <consortium name="DOE Joint Genome Institute"/>
            <person name="Toome M."/>
            <person name="Kuo A."/>
            <person name="Henrissat B."/>
            <person name="Lipzen A."/>
            <person name="Tritt A."/>
            <person name="Yoshinaga Y."/>
            <person name="Zane M."/>
            <person name="Barry K."/>
            <person name="Grigoriev I.V."/>
            <person name="Spatafora J.W."/>
            <person name="Aimea M.C."/>
        </authorList>
    </citation>
    <scope>NUCLEOTIDE SEQUENCE [LARGE SCALE GENOMIC DNA]</scope>
    <source>
        <strain evidence="10 11">UBC 951</strain>
    </source>
</reference>
<dbReference type="PROSITE" id="PS50830">
    <property type="entry name" value="TNASE_3"/>
    <property type="match status" value="1"/>
</dbReference>
<evidence type="ECO:0000256" key="5">
    <source>
        <dbReference type="ARBA" id="ARBA00022759"/>
    </source>
</evidence>
<evidence type="ECO:0000256" key="2">
    <source>
        <dbReference type="ARBA" id="ARBA00004173"/>
    </source>
</evidence>
<dbReference type="RefSeq" id="XP_013241964.1">
    <property type="nucleotide sequence ID" value="XM_013386510.1"/>
</dbReference>
<keyword evidence="11" id="KW-1185">Reference proteome</keyword>
<dbReference type="GO" id="GO:0005739">
    <property type="term" value="C:mitochondrion"/>
    <property type="evidence" value="ECO:0007669"/>
    <property type="project" value="UniProtKB-SubCell"/>
</dbReference>
<dbReference type="HOGENOM" id="CLU_046484_0_1_1"/>
<evidence type="ECO:0000256" key="1">
    <source>
        <dbReference type="ARBA" id="ARBA00004167"/>
    </source>
</evidence>
<dbReference type="InParanoid" id="A0A066VPG3"/>
<comment type="subcellular location">
    <subcellularLocation>
        <location evidence="1">Membrane</location>
        <topology evidence="1">Single-pass membrane protein</topology>
    </subcellularLocation>
    <subcellularLocation>
        <location evidence="2">Mitochondrion</location>
    </subcellularLocation>
</comment>
<evidence type="ECO:0000256" key="4">
    <source>
        <dbReference type="ARBA" id="ARBA00022722"/>
    </source>
</evidence>
<evidence type="ECO:0000256" key="7">
    <source>
        <dbReference type="ARBA" id="ARBA00022837"/>
    </source>
</evidence>
<feature type="domain" description="TNase-like" evidence="9">
    <location>
        <begin position="125"/>
        <end position="297"/>
    </location>
</feature>
<dbReference type="GO" id="GO:0016787">
    <property type="term" value="F:hydrolase activity"/>
    <property type="evidence" value="ECO:0007669"/>
    <property type="project" value="UniProtKB-KW"/>
</dbReference>
<dbReference type="SUPFAM" id="SSF50199">
    <property type="entry name" value="Staphylococcal nuclease"/>
    <property type="match status" value="1"/>
</dbReference>
<evidence type="ECO:0000259" key="9">
    <source>
        <dbReference type="PROSITE" id="PS50830"/>
    </source>
</evidence>
<proteinExistence type="inferred from homology"/>
<accession>A0A066VPG3</accession>
<dbReference type="PANTHER" id="PTHR12302:SF3">
    <property type="entry name" value="SERINE_THREONINE-PROTEIN KINASE 31"/>
    <property type="match status" value="1"/>
</dbReference>
<dbReference type="OMA" id="IYHTPGG"/>
<dbReference type="InterPro" id="IPR035437">
    <property type="entry name" value="SNase_OB-fold_sf"/>
</dbReference>
<organism evidence="10 11">
    <name type="scientific">Tilletiaria anomala (strain ATCC 24038 / CBS 436.72 / UBC 951)</name>
    <dbReference type="NCBI Taxonomy" id="1037660"/>
    <lineage>
        <taxon>Eukaryota</taxon>
        <taxon>Fungi</taxon>
        <taxon>Dikarya</taxon>
        <taxon>Basidiomycota</taxon>
        <taxon>Ustilaginomycotina</taxon>
        <taxon>Exobasidiomycetes</taxon>
        <taxon>Georgefischeriales</taxon>
        <taxon>Tilletiariaceae</taxon>
        <taxon>Tilletiaria</taxon>
    </lineage>
</organism>
<name>A0A066VPG3_TILAU</name>
<dbReference type="SMART" id="SM00318">
    <property type="entry name" value="SNc"/>
    <property type="match status" value="1"/>
</dbReference>
<keyword evidence="6" id="KW-0378">Hydrolase</keyword>
<dbReference type="GeneID" id="25264831"/>
<dbReference type="Proteomes" id="UP000027361">
    <property type="component" value="Unassembled WGS sequence"/>
</dbReference>
<keyword evidence="7" id="KW-0106">Calcium</keyword>
<dbReference type="InterPro" id="IPR016071">
    <property type="entry name" value="Staphylococal_nuclease_OB-fold"/>
</dbReference>
<dbReference type="STRING" id="1037660.A0A066VPG3"/>